<protein>
    <recommendedName>
        <fullName evidence="2">Kazal-like domain-containing protein</fullName>
    </recommendedName>
</protein>
<organism evidence="3 4">
    <name type="scientific">endosymbiont of Galathealinum brachiosum</name>
    <dbReference type="NCBI Taxonomy" id="2200906"/>
    <lineage>
        <taxon>Bacteria</taxon>
        <taxon>Pseudomonadati</taxon>
        <taxon>Pseudomonadota</taxon>
        <taxon>Gammaproteobacteria</taxon>
        <taxon>sulfur-oxidizing symbionts</taxon>
    </lineage>
</organism>
<dbReference type="InterPro" id="IPR002350">
    <property type="entry name" value="Kazal_dom"/>
</dbReference>
<feature type="domain" description="Kazal-like" evidence="2">
    <location>
        <begin position="37"/>
        <end position="91"/>
    </location>
</feature>
<gene>
    <name evidence="3" type="ORF">DIZ80_16610</name>
</gene>
<keyword evidence="1" id="KW-0732">Signal</keyword>
<dbReference type="AlphaFoldDB" id="A0A370D8F5"/>
<dbReference type="Pfam" id="PF00050">
    <property type="entry name" value="Kazal_1"/>
    <property type="match status" value="1"/>
</dbReference>
<feature type="chain" id="PRO_5016993660" description="Kazal-like domain-containing protein" evidence="1">
    <location>
        <begin position="29"/>
        <end position="91"/>
    </location>
</feature>
<dbReference type="InterPro" id="IPR036058">
    <property type="entry name" value="Kazal_dom_sf"/>
</dbReference>
<evidence type="ECO:0000259" key="2">
    <source>
        <dbReference type="PROSITE" id="PS51465"/>
    </source>
</evidence>
<proteinExistence type="predicted"/>
<dbReference type="Gene3D" id="3.30.60.30">
    <property type="match status" value="1"/>
</dbReference>
<dbReference type="Proteomes" id="UP000254266">
    <property type="component" value="Unassembled WGS sequence"/>
</dbReference>
<keyword evidence="4" id="KW-1185">Reference proteome</keyword>
<sequence>MIKFRQINNNVLSAILMVFVSVTSLSCAMSPEKDVVDKKLTQCESPRSQVCTRDYTPVCGFESDGNHKTFSNACTACSNENVISYDEGACK</sequence>
<dbReference type="PROSITE" id="PS51465">
    <property type="entry name" value="KAZAL_2"/>
    <property type="match status" value="1"/>
</dbReference>
<reference evidence="3 4" key="1">
    <citation type="journal article" date="2018" name="ISME J.">
        <title>Endosymbiont genomes yield clues of tubeworm success.</title>
        <authorList>
            <person name="Li Y."/>
            <person name="Liles M.R."/>
            <person name="Halanych K.M."/>
        </authorList>
    </citation>
    <scope>NUCLEOTIDE SEQUENCE [LARGE SCALE GENOMIC DNA]</scope>
    <source>
        <strain evidence="3">A1464</strain>
    </source>
</reference>
<dbReference type="PROSITE" id="PS51257">
    <property type="entry name" value="PROKAR_LIPOPROTEIN"/>
    <property type="match status" value="1"/>
</dbReference>
<feature type="signal peptide" evidence="1">
    <location>
        <begin position="1"/>
        <end position="28"/>
    </location>
</feature>
<evidence type="ECO:0000313" key="4">
    <source>
        <dbReference type="Proteomes" id="UP000254266"/>
    </source>
</evidence>
<comment type="caution">
    <text evidence="3">The sequence shown here is derived from an EMBL/GenBank/DDBJ whole genome shotgun (WGS) entry which is preliminary data.</text>
</comment>
<dbReference type="EMBL" id="QFXC01000014">
    <property type="protein sequence ID" value="RDH80654.1"/>
    <property type="molecule type" value="Genomic_DNA"/>
</dbReference>
<evidence type="ECO:0000256" key="1">
    <source>
        <dbReference type="SAM" id="SignalP"/>
    </source>
</evidence>
<evidence type="ECO:0000313" key="3">
    <source>
        <dbReference type="EMBL" id="RDH80654.1"/>
    </source>
</evidence>
<accession>A0A370D8F5</accession>
<dbReference type="SUPFAM" id="SSF100895">
    <property type="entry name" value="Kazal-type serine protease inhibitors"/>
    <property type="match status" value="1"/>
</dbReference>
<dbReference type="CDD" id="cd00104">
    <property type="entry name" value="KAZAL_FS"/>
    <property type="match status" value="1"/>
</dbReference>
<name>A0A370D8F5_9GAMM</name>